<dbReference type="InterPro" id="IPR013087">
    <property type="entry name" value="Znf_C2H2_type"/>
</dbReference>
<evidence type="ECO:0000259" key="6">
    <source>
        <dbReference type="PROSITE" id="PS50157"/>
    </source>
</evidence>
<keyword evidence="2" id="KW-0677">Repeat</keyword>
<dbReference type="PANTHER" id="PTHR24379">
    <property type="entry name" value="KRAB AND ZINC FINGER DOMAIN-CONTAINING"/>
    <property type="match status" value="1"/>
</dbReference>
<dbReference type="Pfam" id="PF00096">
    <property type="entry name" value="zf-C2H2"/>
    <property type="match status" value="2"/>
</dbReference>
<keyword evidence="1" id="KW-0479">Metal-binding</keyword>
<evidence type="ECO:0000313" key="8">
    <source>
        <dbReference type="Proteomes" id="UP001157974"/>
    </source>
</evidence>
<dbReference type="SMART" id="SM00355">
    <property type="entry name" value="ZnF_C2H2"/>
    <property type="match status" value="4"/>
</dbReference>
<dbReference type="Proteomes" id="UP001157974">
    <property type="component" value="Unassembled WGS sequence"/>
</dbReference>
<evidence type="ECO:0000256" key="2">
    <source>
        <dbReference type="ARBA" id="ARBA00022737"/>
    </source>
</evidence>
<feature type="domain" description="C2H2-type" evidence="6">
    <location>
        <begin position="352"/>
        <end position="380"/>
    </location>
</feature>
<dbReference type="PROSITE" id="PS50157">
    <property type="entry name" value="ZINC_FINGER_C2H2_2"/>
    <property type="match status" value="4"/>
</dbReference>
<keyword evidence="8" id="KW-1185">Reference proteome</keyword>
<evidence type="ECO:0000256" key="3">
    <source>
        <dbReference type="ARBA" id="ARBA00022771"/>
    </source>
</evidence>
<accession>A0AAV8UFV5</accession>
<evidence type="ECO:0000256" key="1">
    <source>
        <dbReference type="ARBA" id="ARBA00022723"/>
    </source>
</evidence>
<reference evidence="7 8" key="1">
    <citation type="journal article" date="2023" name="Nat. Commun.">
        <title>Origin of minicircular mitochondrial genomes in red algae.</title>
        <authorList>
            <person name="Lee Y."/>
            <person name="Cho C.H."/>
            <person name="Lee Y.M."/>
            <person name="Park S.I."/>
            <person name="Yang J.H."/>
            <person name="West J.A."/>
            <person name="Bhattacharya D."/>
            <person name="Yoon H.S."/>
        </authorList>
    </citation>
    <scope>NUCLEOTIDE SEQUENCE [LARGE SCALE GENOMIC DNA]</scope>
    <source>
        <strain evidence="7 8">CCMP1338</strain>
        <tissue evidence="7">Whole cell</tissue>
    </source>
</reference>
<proteinExistence type="predicted"/>
<dbReference type="PROSITE" id="PS00028">
    <property type="entry name" value="ZINC_FINGER_C2H2_1"/>
    <property type="match status" value="4"/>
</dbReference>
<dbReference type="InterPro" id="IPR036236">
    <property type="entry name" value="Znf_C2H2_sf"/>
</dbReference>
<dbReference type="AlphaFoldDB" id="A0AAV8UFV5"/>
<feature type="domain" description="C2H2-type" evidence="6">
    <location>
        <begin position="381"/>
        <end position="409"/>
    </location>
</feature>
<evidence type="ECO:0000256" key="4">
    <source>
        <dbReference type="ARBA" id="ARBA00022833"/>
    </source>
</evidence>
<gene>
    <name evidence="7" type="ORF">NDN08_007216</name>
</gene>
<dbReference type="GO" id="GO:0008270">
    <property type="term" value="F:zinc ion binding"/>
    <property type="evidence" value="ECO:0007669"/>
    <property type="project" value="UniProtKB-KW"/>
</dbReference>
<dbReference type="EMBL" id="JAMWBK010000011">
    <property type="protein sequence ID" value="KAJ8901370.1"/>
    <property type="molecule type" value="Genomic_DNA"/>
</dbReference>
<sequence>MEYSGRHVSILSHHLEWDSLPFNWLLFRFQRQSVPVGGDWSLLFWRLKYDHPAGIRKAMQASEFSRMVSVFSQPSLMMIEHRDRDFALGSYWGFVGGLPEMNGLANTDFGGFKRVRFLTYCEDSRAVIIYMTEVAPGVIAFSKIIEADARHVSNVTGLIDADSEAITMCVTGWKRRSCDQCALASIPCDPAVCNNEKDFDADRAERKALLLRSGGLTLEYHRMWWNGSWTAPTGPMGPMTAFASCTLKGPGFDVALLSVMQHEVSNVHPPRSSYRIVNEGINAMNYFLSLEDTEVEASEKLASSIDLLEDPISLDWLSLLDDKTCEICGSTFTRVIDVRRHKENMHGKKRKYECWICPKSYSQNGHLREHVRQAHVAQDAFSCTLCSKRFGVKHKLQRHFTTVHENRRRFECEVCSKKYKEKSSLKHHQLVHHVHLFEES</sequence>
<dbReference type="PANTHER" id="PTHR24379:SF121">
    <property type="entry name" value="C2H2-TYPE DOMAIN-CONTAINING PROTEIN"/>
    <property type="match status" value="1"/>
</dbReference>
<evidence type="ECO:0000256" key="5">
    <source>
        <dbReference type="PROSITE-ProRule" id="PRU00042"/>
    </source>
</evidence>
<feature type="domain" description="C2H2-type" evidence="6">
    <location>
        <begin position="323"/>
        <end position="351"/>
    </location>
</feature>
<organism evidence="7 8">
    <name type="scientific">Rhodosorus marinus</name>
    <dbReference type="NCBI Taxonomy" id="101924"/>
    <lineage>
        <taxon>Eukaryota</taxon>
        <taxon>Rhodophyta</taxon>
        <taxon>Stylonematophyceae</taxon>
        <taxon>Stylonematales</taxon>
        <taxon>Stylonemataceae</taxon>
        <taxon>Rhodosorus</taxon>
    </lineage>
</organism>
<protein>
    <recommendedName>
        <fullName evidence="6">C2H2-type domain-containing protein</fullName>
    </recommendedName>
</protein>
<evidence type="ECO:0000313" key="7">
    <source>
        <dbReference type="EMBL" id="KAJ8901370.1"/>
    </source>
</evidence>
<keyword evidence="4" id="KW-0862">Zinc</keyword>
<dbReference type="SUPFAM" id="SSF57667">
    <property type="entry name" value="beta-beta-alpha zinc fingers"/>
    <property type="match status" value="2"/>
</dbReference>
<feature type="domain" description="C2H2-type" evidence="6">
    <location>
        <begin position="410"/>
        <end position="440"/>
    </location>
</feature>
<comment type="caution">
    <text evidence="7">The sequence shown here is derived from an EMBL/GenBank/DDBJ whole genome shotgun (WGS) entry which is preliminary data.</text>
</comment>
<dbReference type="Gene3D" id="3.30.160.60">
    <property type="entry name" value="Classic Zinc Finger"/>
    <property type="match status" value="2"/>
</dbReference>
<keyword evidence="3 5" id="KW-0863">Zinc-finger</keyword>
<name>A0AAV8UFV5_9RHOD</name>